<dbReference type="Gene3D" id="3.30.70.1220">
    <property type="entry name" value="TFB5-like"/>
    <property type="match status" value="1"/>
</dbReference>
<dbReference type="Proteomes" id="UP000193411">
    <property type="component" value="Unassembled WGS sequence"/>
</dbReference>
<reference evidence="3 4" key="1">
    <citation type="submission" date="2016-07" db="EMBL/GenBank/DDBJ databases">
        <title>Pervasive Adenine N6-methylation of Active Genes in Fungi.</title>
        <authorList>
            <consortium name="DOE Joint Genome Institute"/>
            <person name="Mondo S.J."/>
            <person name="Dannebaum R.O."/>
            <person name="Kuo R.C."/>
            <person name="Labutti K."/>
            <person name="Haridas S."/>
            <person name="Kuo A."/>
            <person name="Salamov A."/>
            <person name="Ahrendt S.R."/>
            <person name="Lipzen A."/>
            <person name="Sullivan W."/>
            <person name="Andreopoulos W.B."/>
            <person name="Clum A."/>
            <person name="Lindquist E."/>
            <person name="Daum C."/>
            <person name="Ramamoorthy G.K."/>
            <person name="Gryganskyi A."/>
            <person name="Culley D."/>
            <person name="Magnuson J.K."/>
            <person name="James T.Y."/>
            <person name="O'Malley M.A."/>
            <person name="Stajich J.E."/>
            <person name="Spatafora J.W."/>
            <person name="Visel A."/>
            <person name="Grigoriev I.V."/>
        </authorList>
    </citation>
    <scope>NUCLEOTIDE SEQUENCE [LARGE SCALE GENOMIC DNA]</scope>
    <source>
        <strain evidence="3 4">PL171</strain>
    </source>
</reference>
<keyword evidence="1" id="KW-0539">Nucleus</keyword>
<evidence type="ECO:0000313" key="4">
    <source>
        <dbReference type="Proteomes" id="UP000193411"/>
    </source>
</evidence>
<comment type="subunit">
    <text evidence="1">Component of the 7-subunit TFIIH core complex.</text>
</comment>
<organism evidence="3 4">
    <name type="scientific">Catenaria anguillulae PL171</name>
    <dbReference type="NCBI Taxonomy" id="765915"/>
    <lineage>
        <taxon>Eukaryota</taxon>
        <taxon>Fungi</taxon>
        <taxon>Fungi incertae sedis</taxon>
        <taxon>Blastocladiomycota</taxon>
        <taxon>Blastocladiomycetes</taxon>
        <taxon>Blastocladiales</taxon>
        <taxon>Catenariaceae</taxon>
        <taxon>Catenaria</taxon>
    </lineage>
</organism>
<dbReference type="Pfam" id="PF06331">
    <property type="entry name" value="Tfb5"/>
    <property type="match status" value="1"/>
</dbReference>
<comment type="subcellular location">
    <subcellularLocation>
        <location evidence="1">Nucleus</location>
    </subcellularLocation>
</comment>
<comment type="caution">
    <text evidence="3">The sequence shown here is derived from an EMBL/GenBank/DDBJ whole genome shotgun (WGS) entry which is preliminary data.</text>
</comment>
<keyword evidence="4" id="KW-1185">Reference proteome</keyword>
<dbReference type="InterPro" id="IPR035935">
    <property type="entry name" value="TFB5-like_sf"/>
</dbReference>
<evidence type="ECO:0000313" key="3">
    <source>
        <dbReference type="EMBL" id="ORZ29409.1"/>
    </source>
</evidence>
<comment type="function">
    <text evidence="1">In NER, TFIIH acts by opening DNA around the lesion to allow the excision of the damaged oligonucleotide and its replacement by a new DNA fragment. In transcription, TFIIH has an essential role in transcription initiation. When the pre-initiation complex (PIC) has been established, TFIIH is required for promoter opening and promoter escape.</text>
</comment>
<dbReference type="InterPro" id="IPR009400">
    <property type="entry name" value="TFIIH_TTDA/Tfb5"/>
</dbReference>
<keyword evidence="1" id="KW-0234">DNA repair</keyword>
<gene>
    <name evidence="3" type="ORF">BCR44DRAFT_1466853</name>
</gene>
<dbReference type="AlphaFoldDB" id="A0A1Y2H4D3"/>
<name>A0A1Y2H4D3_9FUNG</name>
<accession>A0A1Y2H4D3</accession>
<keyword evidence="1" id="KW-0804">Transcription</keyword>
<keyword evidence="1" id="KW-0227">DNA damage</keyword>
<feature type="compositionally biased region" description="Basic and acidic residues" evidence="2">
    <location>
        <begin position="99"/>
        <end position="110"/>
    </location>
</feature>
<evidence type="ECO:0000256" key="1">
    <source>
        <dbReference type="RuleBase" id="RU368032"/>
    </source>
</evidence>
<protein>
    <recommendedName>
        <fullName evidence="1">General transcription and DNA repair factor IIH subunit TFB5</fullName>
    </recommendedName>
</protein>
<feature type="region of interest" description="Disordered" evidence="2">
    <location>
        <begin position="99"/>
        <end position="122"/>
    </location>
</feature>
<dbReference type="EMBL" id="MCFL01000202">
    <property type="protein sequence ID" value="ORZ29409.1"/>
    <property type="molecule type" value="Genomic_DNA"/>
</dbReference>
<comment type="similarity">
    <text evidence="1">Belongs to the TFB5 family.</text>
</comment>
<sequence>MSVPLRATLAPAGRPSQPPSSSLQPPKGPTSTLVNFKGRLLECSDPVVRDLILMYEQQRKAKGLEGIIVYEKVGDRHLFVRDDEAALRGVEEFVRKTLEDSRKLNHDSKPKPAFFRRKKGGG</sequence>
<dbReference type="GO" id="GO:0006289">
    <property type="term" value="P:nucleotide-excision repair"/>
    <property type="evidence" value="ECO:0007669"/>
    <property type="project" value="InterPro"/>
</dbReference>
<evidence type="ECO:0000256" key="2">
    <source>
        <dbReference type="SAM" id="MobiDB-lite"/>
    </source>
</evidence>
<dbReference type="GO" id="GO:0000439">
    <property type="term" value="C:transcription factor TFIIH core complex"/>
    <property type="evidence" value="ECO:0007669"/>
    <property type="project" value="UniProtKB-UniRule"/>
</dbReference>
<keyword evidence="1" id="KW-0805">Transcription regulation</keyword>
<feature type="region of interest" description="Disordered" evidence="2">
    <location>
        <begin position="1"/>
        <end position="31"/>
    </location>
</feature>
<proteinExistence type="inferred from homology"/>
<dbReference type="GO" id="GO:0006367">
    <property type="term" value="P:transcription initiation at RNA polymerase II promoter"/>
    <property type="evidence" value="ECO:0007669"/>
    <property type="project" value="UniProtKB-UniRule"/>
</dbReference>